<evidence type="ECO:0000313" key="5">
    <source>
        <dbReference type="EMBL" id="SHF39056.1"/>
    </source>
</evidence>
<feature type="domain" description="Capsule synthesis protein CapA" evidence="4">
    <location>
        <begin position="78"/>
        <end position="326"/>
    </location>
</feature>
<accession>A0A1M5B9H1</accession>
<dbReference type="InterPro" id="IPR019079">
    <property type="entry name" value="Capsule_synth_CapA"/>
</dbReference>
<keyword evidence="6" id="KW-1185">Reference proteome</keyword>
<dbReference type="InterPro" id="IPR029052">
    <property type="entry name" value="Metallo-depent_PP-like"/>
</dbReference>
<reference evidence="5 6" key="1">
    <citation type="submission" date="2016-11" db="EMBL/GenBank/DDBJ databases">
        <authorList>
            <person name="Jaros S."/>
            <person name="Januszkiewicz K."/>
            <person name="Wedrychowicz H."/>
        </authorList>
    </citation>
    <scope>NUCLEOTIDE SEQUENCE [LARGE SCALE GENOMIC DNA]</scope>
    <source>
        <strain evidence="5 6">DSM 17459</strain>
    </source>
</reference>
<name>A0A1M5B9H1_9CLOT</name>
<sequence length="416" mass="46702">MKEKKERLREREQEKRRAEREDQVKRQKLYVLAGILLILSISAGAFLIKGCGDRQTKSPGQAAQQVSSQSNSPDETLTLLAAGDNLFHGPLIETGKQKSGAWNYDSIYANVKDKIQAADLAVVNQETVFVKDRSELSGYPLFGTPTEVGDALVNAGFDVIQQASNHTYDKKEQGVLDTLDFWRDEHPDITVLGIHGSKKEQEAIAVVEKKGIKIAMLNYTYGVNDNNLPHSKSYLIDIWDESRVEKDIKQAEKAADITICFLHAGEEYSKKPTKDMEKKVDFLLRHGVDITIGAHPHVLQGYEMKKDREGHQMLVYYSLGNFVSTQQRPEALLGGLAEITLVKSAEDGSVSIRDDYGLTPIVMQYDDDPSARAVYLLEDYTEEMAQKHRIHVYSNEEFTLKRLQEMAGAITGDVYS</sequence>
<dbReference type="Gene3D" id="3.60.21.10">
    <property type="match status" value="1"/>
</dbReference>
<evidence type="ECO:0000313" key="6">
    <source>
        <dbReference type="Proteomes" id="UP000184245"/>
    </source>
</evidence>
<dbReference type="AlphaFoldDB" id="A0A1M5B9H1"/>
<dbReference type="SMART" id="SM00854">
    <property type="entry name" value="PGA_cap"/>
    <property type="match status" value="1"/>
</dbReference>
<proteinExistence type="inferred from homology"/>
<evidence type="ECO:0000256" key="1">
    <source>
        <dbReference type="ARBA" id="ARBA00005662"/>
    </source>
</evidence>
<dbReference type="CDD" id="cd07381">
    <property type="entry name" value="MPP_CapA"/>
    <property type="match status" value="1"/>
</dbReference>
<dbReference type="PANTHER" id="PTHR33393">
    <property type="entry name" value="POLYGLUTAMINE SYNTHESIS ACCESSORY PROTEIN RV0574C-RELATED"/>
    <property type="match status" value="1"/>
</dbReference>
<keyword evidence="3" id="KW-0472">Membrane</keyword>
<dbReference type="Pfam" id="PF09587">
    <property type="entry name" value="PGA_cap"/>
    <property type="match status" value="1"/>
</dbReference>
<protein>
    <submittedName>
        <fullName evidence="5">Poly-gamma-glutamate synthesis protein (Capsule biosynthesis protein)</fullName>
    </submittedName>
</protein>
<dbReference type="EMBL" id="FQVI01000025">
    <property type="protein sequence ID" value="SHF39056.1"/>
    <property type="molecule type" value="Genomic_DNA"/>
</dbReference>
<keyword evidence="3" id="KW-1133">Transmembrane helix</keyword>
<comment type="similarity">
    <text evidence="1">Belongs to the CapA family.</text>
</comment>
<evidence type="ECO:0000256" key="2">
    <source>
        <dbReference type="SAM" id="MobiDB-lite"/>
    </source>
</evidence>
<dbReference type="SUPFAM" id="SSF56300">
    <property type="entry name" value="Metallo-dependent phosphatases"/>
    <property type="match status" value="1"/>
</dbReference>
<dbReference type="STRING" id="1122155.SAMN02745158_03545"/>
<dbReference type="Proteomes" id="UP000184245">
    <property type="component" value="Unassembled WGS sequence"/>
</dbReference>
<gene>
    <name evidence="5" type="ORF">SAMN02745158_03545</name>
</gene>
<dbReference type="RefSeq" id="WP_072854111.1">
    <property type="nucleotide sequence ID" value="NZ_FQVI01000025.1"/>
</dbReference>
<evidence type="ECO:0000259" key="4">
    <source>
        <dbReference type="SMART" id="SM00854"/>
    </source>
</evidence>
<dbReference type="PANTHER" id="PTHR33393:SF12">
    <property type="entry name" value="CAPSULE BIOSYNTHESIS PROTEIN CAPA"/>
    <property type="match status" value="1"/>
</dbReference>
<keyword evidence="3" id="KW-0812">Transmembrane</keyword>
<evidence type="ECO:0000256" key="3">
    <source>
        <dbReference type="SAM" id="Phobius"/>
    </source>
</evidence>
<dbReference type="OrthoDB" id="9810906at2"/>
<feature type="transmembrane region" description="Helical" evidence="3">
    <location>
        <begin position="29"/>
        <end position="48"/>
    </location>
</feature>
<organism evidence="5 6">
    <name type="scientific">Lactonifactor longoviformis DSM 17459</name>
    <dbReference type="NCBI Taxonomy" id="1122155"/>
    <lineage>
        <taxon>Bacteria</taxon>
        <taxon>Bacillati</taxon>
        <taxon>Bacillota</taxon>
        <taxon>Clostridia</taxon>
        <taxon>Eubacteriales</taxon>
        <taxon>Clostridiaceae</taxon>
        <taxon>Lactonifactor</taxon>
    </lineage>
</organism>
<feature type="region of interest" description="Disordered" evidence="2">
    <location>
        <begin position="1"/>
        <end position="20"/>
    </location>
</feature>
<dbReference type="InterPro" id="IPR052169">
    <property type="entry name" value="CW_Biosynth-Accessory"/>
</dbReference>